<organism evidence="1 2">
    <name type="scientific">Rhizophlyctis rosea</name>
    <dbReference type="NCBI Taxonomy" id="64517"/>
    <lineage>
        <taxon>Eukaryota</taxon>
        <taxon>Fungi</taxon>
        <taxon>Fungi incertae sedis</taxon>
        <taxon>Chytridiomycota</taxon>
        <taxon>Chytridiomycota incertae sedis</taxon>
        <taxon>Chytridiomycetes</taxon>
        <taxon>Rhizophlyctidales</taxon>
        <taxon>Rhizophlyctidaceae</taxon>
        <taxon>Rhizophlyctis</taxon>
    </lineage>
</organism>
<name>A0AAD5SI06_9FUNG</name>
<dbReference type="EMBL" id="JADGJD010000174">
    <property type="protein sequence ID" value="KAJ3053868.1"/>
    <property type="molecule type" value="Genomic_DNA"/>
</dbReference>
<sequence length="167" mass="18041">MRFPKAISVGQVRLKKTLRELDERGDRAPYRVATIGYQSEWGVKDAMRHYETLPDSIKAAIPPPSQENFMRSASDALGLSPGHIFAEAKQPKVCPKLPDSVFLQISTFVTTGCAGSPVLAVDMGEKAIAVGLVIGGSQKENHNVAISFNDPGIVQMLERNGFSGRSA</sequence>
<accession>A0AAD5SI06</accession>
<gene>
    <name evidence="1" type="ORF">HK097_003201</name>
</gene>
<evidence type="ECO:0000313" key="2">
    <source>
        <dbReference type="Proteomes" id="UP001212841"/>
    </source>
</evidence>
<dbReference type="Proteomes" id="UP001212841">
    <property type="component" value="Unassembled WGS sequence"/>
</dbReference>
<dbReference type="AlphaFoldDB" id="A0AAD5SI06"/>
<keyword evidence="2" id="KW-1185">Reference proteome</keyword>
<comment type="caution">
    <text evidence="1">The sequence shown here is derived from an EMBL/GenBank/DDBJ whole genome shotgun (WGS) entry which is preliminary data.</text>
</comment>
<protein>
    <submittedName>
        <fullName evidence="1">Uncharacterized protein</fullName>
    </submittedName>
</protein>
<reference evidence="1" key="1">
    <citation type="submission" date="2020-05" db="EMBL/GenBank/DDBJ databases">
        <title>Phylogenomic resolution of chytrid fungi.</title>
        <authorList>
            <person name="Stajich J.E."/>
            <person name="Amses K."/>
            <person name="Simmons R."/>
            <person name="Seto K."/>
            <person name="Myers J."/>
            <person name="Bonds A."/>
            <person name="Quandt C.A."/>
            <person name="Barry K."/>
            <person name="Liu P."/>
            <person name="Grigoriev I."/>
            <person name="Longcore J.E."/>
            <person name="James T.Y."/>
        </authorList>
    </citation>
    <scope>NUCLEOTIDE SEQUENCE</scope>
    <source>
        <strain evidence="1">JEL0318</strain>
    </source>
</reference>
<proteinExistence type="predicted"/>
<evidence type="ECO:0000313" key="1">
    <source>
        <dbReference type="EMBL" id="KAJ3053868.1"/>
    </source>
</evidence>